<dbReference type="EMBL" id="CADCUY010000358">
    <property type="protein sequence ID" value="CAA9416412.1"/>
    <property type="molecule type" value="Genomic_DNA"/>
</dbReference>
<reference evidence="1" key="1">
    <citation type="submission" date="2020-02" db="EMBL/GenBank/DDBJ databases">
        <authorList>
            <person name="Meier V. D."/>
        </authorList>
    </citation>
    <scope>NUCLEOTIDE SEQUENCE</scope>
    <source>
        <strain evidence="1">AVDCRST_MAG35</strain>
    </source>
</reference>
<proteinExistence type="predicted"/>
<protein>
    <submittedName>
        <fullName evidence="1">Uncharacterized protein</fullName>
    </submittedName>
</protein>
<organism evidence="1">
    <name type="scientific">uncultured Quadrisphaera sp</name>
    <dbReference type="NCBI Taxonomy" id="904978"/>
    <lineage>
        <taxon>Bacteria</taxon>
        <taxon>Bacillati</taxon>
        <taxon>Actinomycetota</taxon>
        <taxon>Actinomycetes</taxon>
        <taxon>Kineosporiales</taxon>
        <taxon>Kineosporiaceae</taxon>
        <taxon>Quadrisphaera</taxon>
        <taxon>environmental samples</taxon>
    </lineage>
</organism>
<accession>A0A6J4PK65</accession>
<dbReference type="AlphaFoldDB" id="A0A6J4PK65"/>
<sequence>MVGVGTRRSGSTVAEVLRALQASGEPRDPGVVVVPLAPDGSELGAGRRLTSRAARPWLGRPDVVLGHWGDGAAVQWVPAAERGARASAWRARQGRDCDVAGDFLLFHLPDGRRALVLQEPC</sequence>
<gene>
    <name evidence="1" type="ORF">AVDCRST_MAG35-1732</name>
</gene>
<evidence type="ECO:0000313" key="1">
    <source>
        <dbReference type="EMBL" id="CAA9416412.1"/>
    </source>
</evidence>
<name>A0A6J4PK65_9ACTN</name>